<gene>
    <name evidence="1" type="ORF">E4634_09135</name>
</gene>
<evidence type="ECO:0000313" key="2">
    <source>
        <dbReference type="Proteomes" id="UP000298050"/>
    </source>
</evidence>
<dbReference type="EMBL" id="SRLE01000006">
    <property type="protein sequence ID" value="TGD74274.1"/>
    <property type="molecule type" value="Genomic_DNA"/>
</dbReference>
<dbReference type="NCBIfam" id="TIGR02610">
    <property type="entry name" value="PHA_gran_rgn"/>
    <property type="match status" value="1"/>
</dbReference>
<dbReference type="Pfam" id="PF09650">
    <property type="entry name" value="PHA_gran_rgn"/>
    <property type="match status" value="1"/>
</dbReference>
<evidence type="ECO:0000313" key="1">
    <source>
        <dbReference type="EMBL" id="TGD74274.1"/>
    </source>
</evidence>
<organism evidence="1 2">
    <name type="scientific">Mangrovimicrobium sediminis</name>
    <dbReference type="NCBI Taxonomy" id="2562682"/>
    <lineage>
        <taxon>Bacteria</taxon>
        <taxon>Pseudomonadati</taxon>
        <taxon>Pseudomonadota</taxon>
        <taxon>Gammaproteobacteria</taxon>
        <taxon>Cellvibrionales</taxon>
        <taxon>Halieaceae</taxon>
        <taxon>Mangrovimicrobium</taxon>
    </lineage>
</organism>
<dbReference type="AlphaFoldDB" id="A0A4Z0M491"/>
<comment type="caution">
    <text evidence="1">The sequence shown here is derived from an EMBL/GenBank/DDBJ whole genome shotgun (WGS) entry which is preliminary data.</text>
</comment>
<accession>A0A4Z0M491</accession>
<dbReference type="OrthoDB" id="287584at2"/>
<name>A0A4Z0M491_9GAMM</name>
<dbReference type="InterPro" id="IPR013433">
    <property type="entry name" value="PHA_gran_rgn"/>
</dbReference>
<proteinExistence type="predicted"/>
<dbReference type="RefSeq" id="WP_135443052.1">
    <property type="nucleotide sequence ID" value="NZ_SRLE01000006.1"/>
</dbReference>
<sequence length="91" mass="10161">MAGFRITRPYTMPKEEVRAAAEGFAEDLAREYGVKSRWQGDSVKISGAGVDGQLAFHDGLIDVSVKLGLLTSMFEGKLRREVERYLDEHIS</sequence>
<dbReference type="Proteomes" id="UP000298050">
    <property type="component" value="Unassembled WGS sequence"/>
</dbReference>
<protein>
    <submittedName>
        <fullName evidence="1">Polyhydroxyalkanoic acid synthase</fullName>
    </submittedName>
</protein>
<keyword evidence="2" id="KW-1185">Reference proteome</keyword>
<reference evidence="1 2" key="1">
    <citation type="submission" date="2019-04" db="EMBL/GenBank/DDBJ databases">
        <title>Taxonomy of novel Haliea sp. from mangrove soil of West Coast of India.</title>
        <authorList>
            <person name="Verma A."/>
            <person name="Kumar P."/>
            <person name="Krishnamurthi S."/>
        </authorList>
    </citation>
    <scope>NUCLEOTIDE SEQUENCE [LARGE SCALE GENOMIC DNA]</scope>
    <source>
        <strain evidence="1 2">SAOS-164</strain>
    </source>
</reference>